<dbReference type="Pfam" id="PF06985">
    <property type="entry name" value="HET"/>
    <property type="match status" value="1"/>
</dbReference>
<evidence type="ECO:0000313" key="3">
    <source>
        <dbReference type="Proteomes" id="UP001338125"/>
    </source>
</evidence>
<dbReference type="PANTHER" id="PTHR33112">
    <property type="entry name" value="DOMAIN PROTEIN, PUTATIVE-RELATED"/>
    <property type="match status" value="1"/>
</dbReference>
<protein>
    <recommendedName>
        <fullName evidence="1">Heterokaryon incompatibility domain-containing protein</fullName>
    </recommendedName>
</protein>
<dbReference type="Proteomes" id="UP001338125">
    <property type="component" value="Unassembled WGS sequence"/>
</dbReference>
<dbReference type="PANTHER" id="PTHR33112:SF10">
    <property type="entry name" value="TOL"/>
    <property type="match status" value="1"/>
</dbReference>
<keyword evidence="3" id="KW-1185">Reference proteome</keyword>
<gene>
    <name evidence="2" type="ORF">PT974_00349</name>
</gene>
<proteinExistence type="predicted"/>
<comment type="caution">
    <text evidence="2">The sequence shown here is derived from an EMBL/GenBank/DDBJ whole genome shotgun (WGS) entry which is preliminary data.</text>
</comment>
<reference evidence="2 3" key="1">
    <citation type="submission" date="2024-01" db="EMBL/GenBank/DDBJ databases">
        <title>Complete genome of Cladobotryum mycophilum ATHUM6906.</title>
        <authorList>
            <person name="Christinaki A.C."/>
            <person name="Myridakis A.I."/>
            <person name="Kouvelis V.N."/>
        </authorList>
    </citation>
    <scope>NUCLEOTIDE SEQUENCE [LARGE SCALE GENOMIC DNA]</scope>
    <source>
        <strain evidence="2 3">ATHUM6906</strain>
    </source>
</reference>
<name>A0ABR0T1T9_9HYPO</name>
<dbReference type="EMBL" id="JAVFKD010000001">
    <property type="protein sequence ID" value="KAK5997980.1"/>
    <property type="molecule type" value="Genomic_DNA"/>
</dbReference>
<evidence type="ECO:0000313" key="2">
    <source>
        <dbReference type="EMBL" id="KAK5997980.1"/>
    </source>
</evidence>
<evidence type="ECO:0000259" key="1">
    <source>
        <dbReference type="Pfam" id="PF06985"/>
    </source>
</evidence>
<dbReference type="InterPro" id="IPR010730">
    <property type="entry name" value="HET"/>
</dbReference>
<organism evidence="2 3">
    <name type="scientific">Cladobotryum mycophilum</name>
    <dbReference type="NCBI Taxonomy" id="491253"/>
    <lineage>
        <taxon>Eukaryota</taxon>
        <taxon>Fungi</taxon>
        <taxon>Dikarya</taxon>
        <taxon>Ascomycota</taxon>
        <taxon>Pezizomycotina</taxon>
        <taxon>Sordariomycetes</taxon>
        <taxon>Hypocreomycetidae</taxon>
        <taxon>Hypocreales</taxon>
        <taxon>Hypocreaceae</taxon>
        <taxon>Cladobotryum</taxon>
    </lineage>
</organism>
<sequence>MSFWKYGLPIRMLEFHVTCPWASDFVHTIYINELSGSTWHWKRASTTSIPAHLRRIWINDRRAKHDSPRAPSIYDTQLFETIEQWLMRCKKHGLCQTANPSGFFPTRVIDVSNITNGIVSLRLKEDVLSQKGSKELAPSYFTLSHRWADPDQMFRLSRRNEKQLANGISLSELSRTFQDAMKLVSRLGYRFIWIDSLCIYQDSSLDWECEASHVYDIYHHSFCNISALLSSYNASYGLFSDDITEPFLMLPFWAMGNGPNPDLQTIMHNRDIWSDEVETAPLNMRGWVMQERFLATRIIHFGRSQVFWECLTHVRCSADPDDSISAANYFMPPVQKNTTSELSFESMAKVRVRVAREIIGTSDNYTPKSAAPRAVSRWNKIRLLWRAVTSIYSTCGLSKESDRLIALAGIATQFQQLEKSPYLAGLWKHGLHGELIWRTNACTGVDIRRDEKAAPSWSWASVCGGDGQLSFHDSWDEYPTSLIKFVDARIEPEIPEGDVLGKLRHAEIDIECQLFHFRWDGLERVLVVYCDENRMEHAFTRHGATTTVFPDTWELNCDFNQGFVEGACVPICKASNNTGGTFHILLLENVSGKRFRRLGVMEDSGVGARCVCPEHALTEITLV</sequence>
<feature type="domain" description="Heterokaryon incompatibility" evidence="1">
    <location>
        <begin position="140"/>
        <end position="291"/>
    </location>
</feature>
<accession>A0ABR0T1T9</accession>